<dbReference type="CDD" id="cd01561">
    <property type="entry name" value="CBS_like"/>
    <property type="match status" value="1"/>
</dbReference>
<evidence type="ECO:0000313" key="5">
    <source>
        <dbReference type="EMBL" id="OYV02955.1"/>
    </source>
</evidence>
<comment type="caution">
    <text evidence="5">The sequence shown here is derived from an EMBL/GenBank/DDBJ whole genome shotgun (WGS) entry which is preliminary data.</text>
</comment>
<dbReference type="InterPro" id="IPR036052">
    <property type="entry name" value="TrpB-like_PALP_sf"/>
</dbReference>
<keyword evidence="3" id="KW-0663">Pyridoxal phosphate</keyword>
<dbReference type="FunFam" id="3.40.50.1100:FF:000118">
    <property type="entry name" value="Related to CYS4-cystathionine beta-synthase"/>
    <property type="match status" value="1"/>
</dbReference>
<dbReference type="EMBL" id="NMUJ01000033">
    <property type="protein sequence ID" value="OYV02955.1"/>
    <property type="molecule type" value="Genomic_DNA"/>
</dbReference>
<evidence type="ECO:0000256" key="3">
    <source>
        <dbReference type="ARBA" id="ARBA00022898"/>
    </source>
</evidence>
<evidence type="ECO:0000256" key="1">
    <source>
        <dbReference type="ARBA" id="ARBA00001933"/>
    </source>
</evidence>
<feature type="domain" description="Tryptophan synthase beta chain-like PALP" evidence="4">
    <location>
        <begin position="7"/>
        <end position="303"/>
    </location>
</feature>
<accession>A0A257LTH1</accession>
<reference evidence="6" key="1">
    <citation type="submission" date="2017-07" db="EMBL/GenBank/DDBJ databases">
        <title>Novel pathways for hydrocarbon cycling and metabolic interdependencies in hydrothermal sediment communities.</title>
        <authorList>
            <person name="Dombrowski N."/>
            <person name="Seitz K."/>
            <person name="Teske A."/>
            <person name="Baker B."/>
        </authorList>
    </citation>
    <scope>NUCLEOTIDE SEQUENCE [LARGE SCALE GENOMIC DNA]</scope>
</reference>
<evidence type="ECO:0000259" key="4">
    <source>
        <dbReference type="Pfam" id="PF00291"/>
    </source>
</evidence>
<organism evidence="5 6">
    <name type="scientific">candidate division WOR-3 bacterium 4484_18</name>
    <dbReference type="NCBI Taxonomy" id="2020626"/>
    <lineage>
        <taxon>Bacteria</taxon>
        <taxon>Bacteria division WOR-3</taxon>
    </lineage>
</organism>
<dbReference type="PROSITE" id="PS00901">
    <property type="entry name" value="CYS_SYNTHASE"/>
    <property type="match status" value="1"/>
</dbReference>
<comment type="similarity">
    <text evidence="2">Belongs to the cysteine synthase/cystathionine beta-synthase family.</text>
</comment>
<dbReference type="InterPro" id="IPR001926">
    <property type="entry name" value="TrpB-like_PALP"/>
</dbReference>
<dbReference type="SUPFAM" id="SSF53686">
    <property type="entry name" value="Tryptophan synthase beta subunit-like PLP-dependent enzymes"/>
    <property type="match status" value="1"/>
</dbReference>
<sequence length="324" mass="35332">MRYLTSILDAIGNTPLVKLSKLVAQKSDSLLLAKAEFLNPGHSIKDRMAKFILDRAIDRGELKPGGTIIEATSGNTGIALAMYGAIKGFKVILTLTDRVSGEKIALLRALGAEVIICPGDAKHGSPESRNEVTKRLAQTIPNAYYVNQHENLDNPLSHYETTAKEIWVDTDGKITHFVAGLGTGGTFTGVARFLKERNPNIRCIAVDPVGSVFYDYFKKGTPGEYKPYELEGLGDDAIIPTVDFSLIDDMIQVTDKDAFLTARRLAKEEGLFVGGSSGANVWAALKVYEVAPSGSVIVTILPDSGVNYLSKIYNDRWMQERGYL</sequence>
<gene>
    <name evidence="5" type="ORF">CGW93_03040</name>
</gene>
<dbReference type="InterPro" id="IPR050214">
    <property type="entry name" value="Cys_Synth/Cystath_Beta-Synth"/>
</dbReference>
<name>A0A257LTH1_UNCW3</name>
<proteinExistence type="inferred from homology"/>
<dbReference type="Proteomes" id="UP000216312">
    <property type="component" value="Unassembled WGS sequence"/>
</dbReference>
<evidence type="ECO:0000256" key="2">
    <source>
        <dbReference type="ARBA" id="ARBA00007103"/>
    </source>
</evidence>
<evidence type="ECO:0000313" key="6">
    <source>
        <dbReference type="Proteomes" id="UP000216312"/>
    </source>
</evidence>
<dbReference type="GO" id="GO:0006535">
    <property type="term" value="P:cysteine biosynthetic process from serine"/>
    <property type="evidence" value="ECO:0007669"/>
    <property type="project" value="InterPro"/>
</dbReference>
<comment type="cofactor">
    <cofactor evidence="1">
        <name>pyridoxal 5'-phosphate</name>
        <dbReference type="ChEBI" id="CHEBI:597326"/>
    </cofactor>
</comment>
<dbReference type="AlphaFoldDB" id="A0A257LTH1"/>
<dbReference type="Gene3D" id="3.40.50.1100">
    <property type="match status" value="2"/>
</dbReference>
<dbReference type="FunFam" id="3.40.50.1100:FF:000003">
    <property type="entry name" value="Cystathionine beta-synthase"/>
    <property type="match status" value="1"/>
</dbReference>
<dbReference type="Pfam" id="PF00291">
    <property type="entry name" value="PALP"/>
    <property type="match status" value="1"/>
</dbReference>
<protein>
    <submittedName>
        <fullName evidence="5">Cystathionine beta-synthase</fullName>
    </submittedName>
</protein>
<dbReference type="GO" id="GO:0016765">
    <property type="term" value="F:transferase activity, transferring alkyl or aryl (other than methyl) groups"/>
    <property type="evidence" value="ECO:0007669"/>
    <property type="project" value="UniProtKB-ARBA"/>
</dbReference>
<dbReference type="PANTHER" id="PTHR10314">
    <property type="entry name" value="CYSTATHIONINE BETA-SYNTHASE"/>
    <property type="match status" value="1"/>
</dbReference>
<dbReference type="InterPro" id="IPR001216">
    <property type="entry name" value="P-phosphate_BS"/>
</dbReference>